<dbReference type="InterPro" id="IPR036879">
    <property type="entry name" value="TF_MADSbox_sf"/>
</dbReference>
<dbReference type="PROSITE" id="PS50066">
    <property type="entry name" value="MADS_BOX_2"/>
    <property type="match status" value="1"/>
</dbReference>
<dbReference type="InterPro" id="IPR002100">
    <property type="entry name" value="TF_MADSbox"/>
</dbReference>
<reference evidence="8 9" key="1">
    <citation type="submission" date="2024-01" db="EMBL/GenBank/DDBJ databases">
        <title>The genomes of 5 underutilized Papilionoideae crops provide insights into root nodulation and disease resistanc.</title>
        <authorList>
            <person name="Yuan L."/>
        </authorList>
    </citation>
    <scope>NUCLEOTIDE SEQUENCE [LARGE SCALE GENOMIC DNA]</scope>
    <source>
        <strain evidence="8">ZHUSHIDOU_FW_LH</strain>
        <tissue evidence="8">Leaf</tissue>
    </source>
</reference>
<evidence type="ECO:0000256" key="4">
    <source>
        <dbReference type="ARBA" id="ARBA00023163"/>
    </source>
</evidence>
<keyword evidence="2" id="KW-0805">Transcription regulation</keyword>
<keyword evidence="9" id="KW-1185">Reference proteome</keyword>
<feature type="region of interest" description="Disordered" evidence="6">
    <location>
        <begin position="85"/>
        <end position="107"/>
    </location>
</feature>
<dbReference type="GO" id="GO:0000981">
    <property type="term" value="F:DNA-binding transcription factor activity, RNA polymerase II-specific"/>
    <property type="evidence" value="ECO:0007669"/>
    <property type="project" value="TreeGrafter"/>
</dbReference>
<dbReference type="PANTHER" id="PTHR11945">
    <property type="entry name" value="MADS BOX PROTEIN"/>
    <property type="match status" value="1"/>
</dbReference>
<dbReference type="Pfam" id="PF00319">
    <property type="entry name" value="SRF-TF"/>
    <property type="match status" value="1"/>
</dbReference>
<evidence type="ECO:0000313" key="8">
    <source>
        <dbReference type="EMBL" id="KAK7275513.1"/>
    </source>
</evidence>
<keyword evidence="3" id="KW-0238">DNA-binding</keyword>
<evidence type="ECO:0000256" key="2">
    <source>
        <dbReference type="ARBA" id="ARBA00023015"/>
    </source>
</evidence>
<evidence type="ECO:0000256" key="3">
    <source>
        <dbReference type="ARBA" id="ARBA00023125"/>
    </source>
</evidence>
<evidence type="ECO:0000313" key="9">
    <source>
        <dbReference type="Proteomes" id="UP001372338"/>
    </source>
</evidence>
<sequence>MASKTTTKPKAATSTRRKRKIEIKKVEQNNKRHVTFSKRKLGLFNKVTELSILCQAETALILCSQQGKLYACGYPGPDAVIHRFLNDGSPAQHGGRGGDDKNEEHQETVETLRLEYEALLKKLKEEKESLGKMQEEQKGSSDFPPWWNNDIEKMGLEDVEQFMASLDILKLNLVATAEAKKFNSMPQASMPMFPNLPLLNNNNNNNGCFNGGDKVWNLMNGSNSISRNTMVPNNFEFGHYYN</sequence>
<comment type="caution">
    <text evidence="8">The sequence shown here is derived from an EMBL/GenBank/DDBJ whole genome shotgun (WGS) entry which is preliminary data.</text>
</comment>
<proteinExistence type="predicted"/>
<accession>A0AAN9IC80</accession>
<evidence type="ECO:0000256" key="1">
    <source>
        <dbReference type="ARBA" id="ARBA00004123"/>
    </source>
</evidence>
<dbReference type="SMART" id="SM00432">
    <property type="entry name" value="MADS"/>
    <property type="match status" value="1"/>
</dbReference>
<dbReference type="SUPFAM" id="SSF55455">
    <property type="entry name" value="SRF-like"/>
    <property type="match status" value="1"/>
</dbReference>
<dbReference type="GO" id="GO:0005634">
    <property type="term" value="C:nucleus"/>
    <property type="evidence" value="ECO:0007669"/>
    <property type="project" value="UniProtKB-SubCell"/>
</dbReference>
<protein>
    <recommendedName>
        <fullName evidence="7">MADS-box domain-containing protein</fullName>
    </recommendedName>
</protein>
<dbReference type="PRINTS" id="PR00404">
    <property type="entry name" value="MADSDOMAIN"/>
</dbReference>
<dbReference type="AlphaFoldDB" id="A0AAN9IC80"/>
<dbReference type="GO" id="GO:0046983">
    <property type="term" value="F:protein dimerization activity"/>
    <property type="evidence" value="ECO:0007669"/>
    <property type="project" value="InterPro"/>
</dbReference>
<evidence type="ECO:0000256" key="5">
    <source>
        <dbReference type="ARBA" id="ARBA00023242"/>
    </source>
</evidence>
<dbReference type="Gene3D" id="3.40.1810.10">
    <property type="entry name" value="Transcription factor, MADS-box"/>
    <property type="match status" value="1"/>
</dbReference>
<gene>
    <name evidence="8" type="ORF">RIF29_16632</name>
</gene>
<evidence type="ECO:0000259" key="7">
    <source>
        <dbReference type="PROSITE" id="PS50066"/>
    </source>
</evidence>
<evidence type="ECO:0000256" key="6">
    <source>
        <dbReference type="SAM" id="MobiDB-lite"/>
    </source>
</evidence>
<name>A0AAN9IC80_CROPI</name>
<dbReference type="PANTHER" id="PTHR11945:SF448">
    <property type="entry name" value="MADS-BOX TRANSCRIPTION FACTOR FAMILY PROTEIN"/>
    <property type="match status" value="1"/>
</dbReference>
<feature type="domain" description="MADS-box" evidence="7">
    <location>
        <begin position="16"/>
        <end position="76"/>
    </location>
</feature>
<feature type="compositionally biased region" description="Basic and acidic residues" evidence="6">
    <location>
        <begin position="96"/>
        <end position="107"/>
    </location>
</feature>
<keyword evidence="5" id="KW-0539">Nucleus</keyword>
<keyword evidence="4" id="KW-0804">Transcription</keyword>
<organism evidence="8 9">
    <name type="scientific">Crotalaria pallida</name>
    <name type="common">Smooth rattlebox</name>
    <name type="synonym">Crotalaria striata</name>
    <dbReference type="NCBI Taxonomy" id="3830"/>
    <lineage>
        <taxon>Eukaryota</taxon>
        <taxon>Viridiplantae</taxon>
        <taxon>Streptophyta</taxon>
        <taxon>Embryophyta</taxon>
        <taxon>Tracheophyta</taxon>
        <taxon>Spermatophyta</taxon>
        <taxon>Magnoliopsida</taxon>
        <taxon>eudicotyledons</taxon>
        <taxon>Gunneridae</taxon>
        <taxon>Pentapetalae</taxon>
        <taxon>rosids</taxon>
        <taxon>fabids</taxon>
        <taxon>Fabales</taxon>
        <taxon>Fabaceae</taxon>
        <taxon>Papilionoideae</taxon>
        <taxon>50 kb inversion clade</taxon>
        <taxon>genistoids sensu lato</taxon>
        <taxon>core genistoids</taxon>
        <taxon>Crotalarieae</taxon>
        <taxon>Crotalaria</taxon>
    </lineage>
</organism>
<dbReference type="EMBL" id="JAYWIO010000003">
    <property type="protein sequence ID" value="KAK7275513.1"/>
    <property type="molecule type" value="Genomic_DNA"/>
</dbReference>
<dbReference type="Proteomes" id="UP001372338">
    <property type="component" value="Unassembled WGS sequence"/>
</dbReference>
<comment type="subcellular location">
    <subcellularLocation>
        <location evidence="1">Nucleus</location>
    </subcellularLocation>
</comment>
<dbReference type="GO" id="GO:0000978">
    <property type="term" value="F:RNA polymerase II cis-regulatory region sequence-specific DNA binding"/>
    <property type="evidence" value="ECO:0007669"/>
    <property type="project" value="TreeGrafter"/>
</dbReference>